<evidence type="ECO:0000256" key="3">
    <source>
        <dbReference type="ARBA" id="ARBA00022989"/>
    </source>
</evidence>
<keyword evidence="4 5" id="KW-0472">Membrane</keyword>
<geneLocation type="plasmid" evidence="6">
    <name>plasmindC</name>
</geneLocation>
<evidence type="ECO:0000256" key="1">
    <source>
        <dbReference type="ARBA" id="ARBA00004141"/>
    </source>
</evidence>
<accession>A0AAU7U580</accession>
<feature type="transmembrane region" description="Helical" evidence="5">
    <location>
        <begin position="164"/>
        <end position="182"/>
    </location>
</feature>
<feature type="transmembrane region" description="Helical" evidence="5">
    <location>
        <begin position="28"/>
        <end position="49"/>
    </location>
</feature>
<dbReference type="GO" id="GO:0016020">
    <property type="term" value="C:membrane"/>
    <property type="evidence" value="ECO:0007669"/>
    <property type="project" value="UniProtKB-SubCell"/>
</dbReference>
<dbReference type="RefSeq" id="WP_350262816.1">
    <property type="nucleotide sequence ID" value="NZ_CP158295.1"/>
</dbReference>
<dbReference type="EMBL" id="CP158295">
    <property type="protein sequence ID" value="XBV47763.1"/>
    <property type="molecule type" value="Genomic_DNA"/>
</dbReference>
<organism evidence="6">
    <name type="scientific">Pantoea sp. BJ2</name>
    <dbReference type="NCBI Taxonomy" id="3141322"/>
    <lineage>
        <taxon>Bacteria</taxon>
        <taxon>Pseudomonadati</taxon>
        <taxon>Pseudomonadota</taxon>
        <taxon>Gammaproteobacteria</taxon>
        <taxon>Enterobacterales</taxon>
        <taxon>Erwiniaceae</taxon>
        <taxon>Pantoea</taxon>
    </lineage>
</organism>
<comment type="subcellular location">
    <subcellularLocation>
        <location evidence="1">Membrane</location>
        <topology evidence="1">Multi-pass membrane protein</topology>
    </subcellularLocation>
</comment>
<dbReference type="Pfam" id="PF04610">
    <property type="entry name" value="TrbL"/>
    <property type="match status" value="1"/>
</dbReference>
<feature type="transmembrane region" description="Helical" evidence="5">
    <location>
        <begin position="227"/>
        <end position="249"/>
    </location>
</feature>
<keyword evidence="6" id="KW-0614">Plasmid</keyword>
<dbReference type="GO" id="GO:0030255">
    <property type="term" value="P:protein secretion by the type IV secretion system"/>
    <property type="evidence" value="ECO:0007669"/>
    <property type="project" value="InterPro"/>
</dbReference>
<dbReference type="AlphaFoldDB" id="A0AAU7U580"/>
<evidence type="ECO:0000313" key="6">
    <source>
        <dbReference type="EMBL" id="XBV47763.1"/>
    </source>
</evidence>
<sequence>MAGGVFVGLSQALLSEIDNLTSGKTAEYASMIGIIVTSSITLYMMVGGYQVMAGKKKVDDVFYEYAKMAFILVFVTNAGGYLDLSIAAINGLKDGVSGDVSVWALLDSLWEKTQQLADTLYKLGDEDWVNVRGAIALCIIWGGAIITMITSAFTFLSADITIKLMTLVSPIFIFCLMFGFLRQMFNNWLQNIFSSILTLLFASLVLKVGINYLNDKVVKATALSENANIVTLSIQVLIIYIAAAFLVWLSAKIATQLAGVGVEGAIQGAMAMGVGASVFGASRLAKGGAGAMISGAKGGIEGGKGVKWANRENKGGAALLGYGSGRVGRAAIQKVKARNQRKDAA</sequence>
<feature type="transmembrane region" description="Helical" evidence="5">
    <location>
        <begin position="188"/>
        <end position="206"/>
    </location>
</feature>
<keyword evidence="3 5" id="KW-1133">Transmembrane helix</keyword>
<proteinExistence type="predicted"/>
<gene>
    <name evidence="6" type="ORF">AAF463_25130</name>
</gene>
<dbReference type="InterPro" id="IPR007688">
    <property type="entry name" value="Conjugal_tfr_TrbL/VirB6"/>
</dbReference>
<feature type="transmembrane region" description="Helical" evidence="5">
    <location>
        <begin position="134"/>
        <end position="157"/>
    </location>
</feature>
<reference evidence="6" key="1">
    <citation type="submission" date="2024-06" db="EMBL/GenBank/DDBJ databases">
        <title>Multiomics insights into the TNT degradation mechanism by Pantoea sp. BJ2 isolated from an ammunition destruction site.</title>
        <authorList>
            <person name="Luo J."/>
        </authorList>
    </citation>
    <scope>NUCLEOTIDE SEQUENCE</scope>
    <source>
        <strain evidence="6">BJ2</strain>
        <plasmid evidence="6">plasmindC</plasmid>
    </source>
</reference>
<keyword evidence="2 5" id="KW-0812">Transmembrane</keyword>
<evidence type="ECO:0000256" key="2">
    <source>
        <dbReference type="ARBA" id="ARBA00022692"/>
    </source>
</evidence>
<protein>
    <submittedName>
        <fullName evidence="6">Type IV secretion system protein</fullName>
    </submittedName>
</protein>
<feature type="transmembrane region" description="Helical" evidence="5">
    <location>
        <begin position="69"/>
        <end position="89"/>
    </location>
</feature>
<name>A0AAU7U580_9GAMM</name>
<evidence type="ECO:0000256" key="5">
    <source>
        <dbReference type="SAM" id="Phobius"/>
    </source>
</evidence>
<evidence type="ECO:0000256" key="4">
    <source>
        <dbReference type="ARBA" id="ARBA00023136"/>
    </source>
</evidence>